<reference evidence="2" key="1">
    <citation type="journal article" date="2020" name="Fungal Divers.">
        <title>Resolving the Mortierellaceae phylogeny through synthesis of multi-gene phylogenetics and phylogenomics.</title>
        <authorList>
            <person name="Vandepol N."/>
            <person name="Liber J."/>
            <person name="Desiro A."/>
            <person name="Na H."/>
            <person name="Kennedy M."/>
            <person name="Barry K."/>
            <person name="Grigoriev I.V."/>
            <person name="Miller A.N."/>
            <person name="O'Donnell K."/>
            <person name="Stajich J.E."/>
            <person name="Bonito G."/>
        </authorList>
    </citation>
    <scope>NUCLEOTIDE SEQUENCE</scope>
    <source>
        <strain evidence="2">NRRL 6426</strain>
    </source>
</reference>
<dbReference type="EMBL" id="JAAAUQ010002630">
    <property type="protein sequence ID" value="KAF9122019.1"/>
    <property type="molecule type" value="Genomic_DNA"/>
</dbReference>
<dbReference type="AlphaFoldDB" id="A0A9P5R6N5"/>
<keyword evidence="3" id="KW-1185">Reference proteome</keyword>
<dbReference type="OrthoDB" id="1885901at2759"/>
<evidence type="ECO:0000313" key="2">
    <source>
        <dbReference type="EMBL" id="KAF9122019.1"/>
    </source>
</evidence>
<gene>
    <name evidence="2" type="ORF">BG015_005674</name>
</gene>
<protein>
    <submittedName>
        <fullName evidence="2">Uncharacterized protein</fullName>
    </submittedName>
</protein>
<comment type="caution">
    <text evidence="2">The sequence shown here is derived from an EMBL/GenBank/DDBJ whole genome shotgun (WGS) entry which is preliminary data.</text>
</comment>
<accession>A0A9P5R6N5</accession>
<evidence type="ECO:0000256" key="1">
    <source>
        <dbReference type="SAM" id="MobiDB-lite"/>
    </source>
</evidence>
<dbReference type="Proteomes" id="UP000748756">
    <property type="component" value="Unassembled WGS sequence"/>
</dbReference>
<evidence type="ECO:0000313" key="3">
    <source>
        <dbReference type="Proteomes" id="UP000748756"/>
    </source>
</evidence>
<name>A0A9P5R6N5_9FUNG</name>
<organism evidence="2 3">
    <name type="scientific">Linnemannia schmuckeri</name>
    <dbReference type="NCBI Taxonomy" id="64567"/>
    <lineage>
        <taxon>Eukaryota</taxon>
        <taxon>Fungi</taxon>
        <taxon>Fungi incertae sedis</taxon>
        <taxon>Mucoromycota</taxon>
        <taxon>Mortierellomycotina</taxon>
        <taxon>Mortierellomycetes</taxon>
        <taxon>Mortierellales</taxon>
        <taxon>Mortierellaceae</taxon>
        <taxon>Linnemannia</taxon>
    </lineage>
</organism>
<sequence length="122" mass="14003">MVEKRLTRSSARLARSCVRHKGTFRKLLGHTALDTIIQKRKADKRTEKRPKTVGADNNNKQPNMPHLDIILAHQPGETISIPYTNVEPIRDILNRTQPQLGFSWSTVVHDELFVNGRRIENN</sequence>
<proteinExistence type="predicted"/>
<feature type="region of interest" description="Disordered" evidence="1">
    <location>
        <begin position="39"/>
        <end position="64"/>
    </location>
</feature>